<dbReference type="KEGG" id="pco:PHACADRAFT_192499"/>
<dbReference type="AlphaFoldDB" id="K5XAY2"/>
<protein>
    <submittedName>
        <fullName evidence="2">Uncharacterized protein</fullName>
    </submittedName>
</protein>
<evidence type="ECO:0000313" key="3">
    <source>
        <dbReference type="Proteomes" id="UP000008370"/>
    </source>
</evidence>
<feature type="region of interest" description="Disordered" evidence="1">
    <location>
        <begin position="66"/>
        <end position="86"/>
    </location>
</feature>
<sequence length="130" mass="13347">MQSLEPPRQSEIPDEPMSDTPIIILTVPVTIGSVWTWTARDGAIGVGDRGAGAKMIGGAVSPASIASGRCRPHASANTSGRSESSAQNGGVVFRFFQSNAHGSVGAQNGGVVFRFFQSNAHGSVGAQNHA</sequence>
<dbReference type="EMBL" id="JH930469">
    <property type="protein sequence ID" value="EKM60097.1"/>
    <property type="molecule type" value="Genomic_DNA"/>
</dbReference>
<name>K5XAY2_PHACS</name>
<evidence type="ECO:0000313" key="2">
    <source>
        <dbReference type="EMBL" id="EKM60097.1"/>
    </source>
</evidence>
<dbReference type="Proteomes" id="UP000008370">
    <property type="component" value="Unassembled WGS sequence"/>
</dbReference>
<dbReference type="RefSeq" id="XP_007392642.1">
    <property type="nucleotide sequence ID" value="XM_007392580.1"/>
</dbReference>
<dbReference type="InParanoid" id="K5XAY2"/>
<reference evidence="2 3" key="1">
    <citation type="journal article" date="2012" name="BMC Genomics">
        <title>Comparative genomics of the white-rot fungi, Phanerochaete carnosa and P. chrysosporium, to elucidate the genetic basis of the distinct wood types they colonize.</title>
        <authorList>
            <person name="Suzuki H."/>
            <person name="MacDonald J."/>
            <person name="Syed K."/>
            <person name="Salamov A."/>
            <person name="Hori C."/>
            <person name="Aerts A."/>
            <person name="Henrissat B."/>
            <person name="Wiebenga A."/>
            <person name="vanKuyk P.A."/>
            <person name="Barry K."/>
            <person name="Lindquist E."/>
            <person name="LaButti K."/>
            <person name="Lapidus A."/>
            <person name="Lucas S."/>
            <person name="Coutinho P."/>
            <person name="Gong Y."/>
            <person name="Samejima M."/>
            <person name="Mahadevan R."/>
            <person name="Abou-Zaid M."/>
            <person name="de Vries R.P."/>
            <person name="Igarashi K."/>
            <person name="Yadav J.S."/>
            <person name="Grigoriev I.V."/>
            <person name="Master E.R."/>
        </authorList>
    </citation>
    <scope>NUCLEOTIDE SEQUENCE [LARGE SCALE GENOMIC DNA]</scope>
    <source>
        <strain evidence="2 3">HHB-10118-sp</strain>
    </source>
</reference>
<dbReference type="HOGENOM" id="CLU_1938895_0_0_1"/>
<proteinExistence type="predicted"/>
<organism evidence="2 3">
    <name type="scientific">Phanerochaete carnosa (strain HHB-10118-sp)</name>
    <name type="common">White-rot fungus</name>
    <name type="synonym">Peniophora carnosa</name>
    <dbReference type="NCBI Taxonomy" id="650164"/>
    <lineage>
        <taxon>Eukaryota</taxon>
        <taxon>Fungi</taxon>
        <taxon>Dikarya</taxon>
        <taxon>Basidiomycota</taxon>
        <taxon>Agaricomycotina</taxon>
        <taxon>Agaricomycetes</taxon>
        <taxon>Polyporales</taxon>
        <taxon>Phanerochaetaceae</taxon>
        <taxon>Phanerochaete</taxon>
    </lineage>
</organism>
<accession>K5XAY2</accession>
<dbReference type="GeneID" id="18910835"/>
<evidence type="ECO:0000256" key="1">
    <source>
        <dbReference type="SAM" id="MobiDB-lite"/>
    </source>
</evidence>
<keyword evidence="3" id="KW-1185">Reference proteome</keyword>
<gene>
    <name evidence="2" type="ORF">PHACADRAFT_192499</name>
</gene>
<feature type="compositionally biased region" description="Polar residues" evidence="1">
    <location>
        <begin position="75"/>
        <end position="86"/>
    </location>
</feature>